<dbReference type="KEGG" id="vnx:VNE69_06115"/>
<dbReference type="InterPro" id="IPR010982">
    <property type="entry name" value="Lambda_DNA-bd_dom_sf"/>
</dbReference>
<sequence>MNYDKPIIIRKNKPAPKSSLVTLDDDVTLKLVPKDIQDKIKEARVRLEMDQKDLAKKMDKKVSVVKEWEKGTANYDKNLAKAFEKALNIKLHPK</sequence>
<dbReference type="Proteomes" id="UP001334084">
    <property type="component" value="Chromosome 6"/>
</dbReference>
<evidence type="ECO:0000256" key="2">
    <source>
        <dbReference type="ARBA" id="ARBA00035107"/>
    </source>
</evidence>
<evidence type="ECO:0000259" key="3">
    <source>
        <dbReference type="PROSITE" id="PS50943"/>
    </source>
</evidence>
<name>A0AAX4JCU7_9MICR</name>
<reference evidence="4" key="1">
    <citation type="journal article" date="2024" name="BMC Genomics">
        <title>Functional annotation of a divergent genome using sequence and structure-based similarity.</title>
        <authorList>
            <person name="Svedberg D."/>
            <person name="Winiger R.R."/>
            <person name="Berg A."/>
            <person name="Sharma H."/>
            <person name="Tellgren-Roth C."/>
            <person name="Debrunner-Vossbrinck B.A."/>
            <person name="Vossbrinck C.R."/>
            <person name="Barandun J."/>
        </authorList>
    </citation>
    <scope>NUCLEOTIDE SEQUENCE</scope>
    <source>
        <strain evidence="4">Illinois isolate</strain>
    </source>
</reference>
<dbReference type="PROSITE" id="PS50943">
    <property type="entry name" value="HTH_CROC1"/>
    <property type="match status" value="1"/>
</dbReference>
<dbReference type="EMBL" id="CP142731">
    <property type="protein sequence ID" value="WUR03795.1"/>
    <property type="molecule type" value="Genomic_DNA"/>
</dbReference>
<proteinExistence type="inferred from homology"/>
<dbReference type="Gene3D" id="1.10.260.40">
    <property type="entry name" value="lambda repressor-like DNA-binding domains"/>
    <property type="match status" value="1"/>
</dbReference>
<evidence type="ECO:0000256" key="1">
    <source>
        <dbReference type="ARBA" id="ARBA00009802"/>
    </source>
</evidence>
<keyword evidence="5" id="KW-1185">Reference proteome</keyword>
<evidence type="ECO:0000313" key="5">
    <source>
        <dbReference type="Proteomes" id="UP001334084"/>
    </source>
</evidence>
<dbReference type="GeneID" id="90541612"/>
<comment type="function">
    <text evidence="2">Transcriptional coactivator that stimulates GCN4-dependent transcriptional activity by bridging the DNA-binding region of GCN4 and TBP (SPT15), thereby recruiting TBP to GCN4-bound promoters. Involved in induction of the ribosome quality control (RQC) pathway; a pathway that degrades nascent peptide chains during problematic translation. Required to prevent stalled ribosomes from frameshifting.</text>
</comment>
<evidence type="ECO:0000313" key="4">
    <source>
        <dbReference type="EMBL" id="WUR03795.1"/>
    </source>
</evidence>
<dbReference type="CDD" id="cd00093">
    <property type="entry name" value="HTH_XRE"/>
    <property type="match status" value="1"/>
</dbReference>
<dbReference type="SMART" id="SM00530">
    <property type="entry name" value="HTH_XRE"/>
    <property type="match status" value="1"/>
</dbReference>
<gene>
    <name evidence="4" type="ORF">VNE69_06115</name>
</gene>
<dbReference type="SUPFAM" id="SSF47413">
    <property type="entry name" value="lambda repressor-like DNA-binding domains"/>
    <property type="match status" value="1"/>
</dbReference>
<accession>A0AAX4JCU7</accession>
<dbReference type="AlphaFoldDB" id="A0AAX4JCU7"/>
<protein>
    <submittedName>
        <fullName evidence="4">Endothelial differentiation-related factor 1-like protein</fullName>
    </submittedName>
</protein>
<organism evidence="4 5">
    <name type="scientific">Vairimorpha necatrix</name>
    <dbReference type="NCBI Taxonomy" id="6039"/>
    <lineage>
        <taxon>Eukaryota</taxon>
        <taxon>Fungi</taxon>
        <taxon>Fungi incertae sedis</taxon>
        <taxon>Microsporidia</taxon>
        <taxon>Nosematidae</taxon>
        <taxon>Vairimorpha</taxon>
    </lineage>
</organism>
<comment type="similarity">
    <text evidence="1">Belongs to the MBF1 family.</text>
</comment>
<dbReference type="RefSeq" id="XP_065329940.1">
    <property type="nucleotide sequence ID" value="XM_065473868.1"/>
</dbReference>
<feature type="domain" description="HTH cro/C1-type" evidence="3">
    <location>
        <begin position="40"/>
        <end position="94"/>
    </location>
</feature>
<dbReference type="GO" id="GO:0003677">
    <property type="term" value="F:DNA binding"/>
    <property type="evidence" value="ECO:0007669"/>
    <property type="project" value="InterPro"/>
</dbReference>
<dbReference type="Pfam" id="PF01381">
    <property type="entry name" value="HTH_3"/>
    <property type="match status" value="1"/>
</dbReference>
<dbReference type="InterPro" id="IPR001387">
    <property type="entry name" value="Cro/C1-type_HTH"/>
</dbReference>